<proteinExistence type="predicted"/>
<evidence type="ECO:0000313" key="2">
    <source>
        <dbReference type="EMBL" id="GFS80626.1"/>
    </source>
</evidence>
<name>A0A8X6MW18_NEPPI</name>
<organism evidence="2 3">
    <name type="scientific">Nephila pilipes</name>
    <name type="common">Giant wood spider</name>
    <name type="synonym">Nephila maculata</name>
    <dbReference type="NCBI Taxonomy" id="299642"/>
    <lineage>
        <taxon>Eukaryota</taxon>
        <taxon>Metazoa</taxon>
        <taxon>Ecdysozoa</taxon>
        <taxon>Arthropoda</taxon>
        <taxon>Chelicerata</taxon>
        <taxon>Arachnida</taxon>
        <taxon>Araneae</taxon>
        <taxon>Araneomorphae</taxon>
        <taxon>Entelegynae</taxon>
        <taxon>Araneoidea</taxon>
        <taxon>Nephilidae</taxon>
        <taxon>Nephila</taxon>
    </lineage>
</organism>
<evidence type="ECO:0000256" key="1">
    <source>
        <dbReference type="SAM" id="MobiDB-lite"/>
    </source>
</evidence>
<reference evidence="2" key="1">
    <citation type="submission" date="2020-08" db="EMBL/GenBank/DDBJ databases">
        <title>Multicomponent nature underlies the extraordinary mechanical properties of spider dragline silk.</title>
        <authorList>
            <person name="Kono N."/>
            <person name="Nakamura H."/>
            <person name="Mori M."/>
            <person name="Yoshida Y."/>
            <person name="Ohtoshi R."/>
            <person name="Malay A.D."/>
            <person name="Moran D.A.P."/>
            <person name="Tomita M."/>
            <person name="Numata K."/>
            <person name="Arakawa K."/>
        </authorList>
    </citation>
    <scope>NUCLEOTIDE SEQUENCE</scope>
</reference>
<sequence length="77" mass="8672">MHDLVVNTEVVHAHAKVFIRKPLGDTAEKSSNLGIMRSNSQKNGRGLENGRPRTKSNTNENQNMSSTVRRNWRATNL</sequence>
<dbReference type="EMBL" id="BMAW01002848">
    <property type="protein sequence ID" value="GFS80626.1"/>
    <property type="molecule type" value="Genomic_DNA"/>
</dbReference>
<accession>A0A8X6MW18</accession>
<feature type="region of interest" description="Disordered" evidence="1">
    <location>
        <begin position="29"/>
        <end position="77"/>
    </location>
</feature>
<comment type="caution">
    <text evidence="2">The sequence shown here is derived from an EMBL/GenBank/DDBJ whole genome shotgun (WGS) entry which is preliminary data.</text>
</comment>
<dbReference type="AlphaFoldDB" id="A0A8X6MW18"/>
<feature type="compositionally biased region" description="Polar residues" evidence="1">
    <location>
        <begin position="55"/>
        <end position="77"/>
    </location>
</feature>
<feature type="compositionally biased region" description="Polar residues" evidence="1">
    <location>
        <begin position="29"/>
        <end position="43"/>
    </location>
</feature>
<evidence type="ECO:0000313" key="3">
    <source>
        <dbReference type="Proteomes" id="UP000887013"/>
    </source>
</evidence>
<keyword evidence="3" id="KW-1185">Reference proteome</keyword>
<dbReference type="Proteomes" id="UP000887013">
    <property type="component" value="Unassembled WGS sequence"/>
</dbReference>
<protein>
    <submittedName>
        <fullName evidence="2">Uncharacterized protein</fullName>
    </submittedName>
</protein>
<gene>
    <name evidence="2" type="ORF">NPIL_566961</name>
</gene>